<dbReference type="SUPFAM" id="SSF47616">
    <property type="entry name" value="GST C-terminal domain-like"/>
    <property type="match status" value="1"/>
</dbReference>
<feature type="domain" description="GST C-terminal" evidence="2">
    <location>
        <begin position="87"/>
        <end position="212"/>
    </location>
</feature>
<gene>
    <name evidence="3" type="ORF">B5C34_13275</name>
</gene>
<keyword evidence="4" id="KW-1185">Reference proteome</keyword>
<dbReference type="SFLD" id="SFLDG00358">
    <property type="entry name" value="Main_(cytGST)"/>
    <property type="match status" value="1"/>
</dbReference>
<dbReference type="InterPro" id="IPR036249">
    <property type="entry name" value="Thioredoxin-like_sf"/>
</dbReference>
<evidence type="ECO:0000259" key="2">
    <source>
        <dbReference type="PROSITE" id="PS50405"/>
    </source>
</evidence>
<dbReference type="Pfam" id="PF13417">
    <property type="entry name" value="GST_N_3"/>
    <property type="match status" value="1"/>
</dbReference>
<dbReference type="PANTHER" id="PTHR43968:SF6">
    <property type="entry name" value="GLUTATHIONE S-TRANSFERASE OMEGA"/>
    <property type="match status" value="1"/>
</dbReference>
<dbReference type="Gene3D" id="1.20.1050.10">
    <property type="match status" value="1"/>
</dbReference>
<dbReference type="AlphaFoldDB" id="A0A219B826"/>
<feature type="domain" description="GST N-terminal" evidence="1">
    <location>
        <begin position="2"/>
        <end position="82"/>
    </location>
</feature>
<dbReference type="PANTHER" id="PTHR43968">
    <property type="match status" value="1"/>
</dbReference>
<accession>A0A219B826</accession>
<dbReference type="GO" id="GO:0005737">
    <property type="term" value="C:cytoplasm"/>
    <property type="evidence" value="ECO:0007669"/>
    <property type="project" value="TreeGrafter"/>
</dbReference>
<dbReference type="GO" id="GO:0016740">
    <property type="term" value="F:transferase activity"/>
    <property type="evidence" value="ECO:0007669"/>
    <property type="project" value="UniProtKB-KW"/>
</dbReference>
<dbReference type="InterPro" id="IPR004045">
    <property type="entry name" value="Glutathione_S-Trfase_N"/>
</dbReference>
<keyword evidence="3" id="KW-0808">Transferase</keyword>
<dbReference type="InterPro" id="IPR050983">
    <property type="entry name" value="GST_Omega/HSP26"/>
</dbReference>
<dbReference type="OrthoDB" id="9782992at2"/>
<dbReference type="InterPro" id="IPR010987">
    <property type="entry name" value="Glutathione-S-Trfase_C-like"/>
</dbReference>
<dbReference type="EMBL" id="NFZT01000001">
    <property type="protein sequence ID" value="OWV34334.1"/>
    <property type="molecule type" value="Genomic_DNA"/>
</dbReference>
<name>A0A219B826_9SPHN</name>
<organism evidence="3 4">
    <name type="scientific">Pacificimonas flava</name>
    <dbReference type="NCBI Taxonomy" id="1234595"/>
    <lineage>
        <taxon>Bacteria</taxon>
        <taxon>Pseudomonadati</taxon>
        <taxon>Pseudomonadota</taxon>
        <taxon>Alphaproteobacteria</taxon>
        <taxon>Sphingomonadales</taxon>
        <taxon>Sphingosinicellaceae</taxon>
        <taxon>Pacificimonas</taxon>
    </lineage>
</organism>
<dbReference type="Pfam" id="PF00043">
    <property type="entry name" value="GST_C"/>
    <property type="match status" value="1"/>
</dbReference>
<sequence length="262" mass="28486">MSSIEIVEHPLSPYAQKLKIALDEKGIAYSATLPDGIGSGDTPSLAGESFRGEVPVLRIDGHSLFDSAVILDFIEERWPDPALLPADPLARAHAREIEEVCDTHYEAISWGLGEIRFFGRAKGELADKMEAEAAAQIGRLNAWLETRLGDQDWFGGDRFGFADICAAPFVQGAAGFGNAPATGSRLESWLARVRERPSAAKSFAAAAAVAPSMTDVASLVESGLFKRQYRDHRLEWMIRTGGIEIVQAGLEKNNIRFNSEPS</sequence>
<dbReference type="CDD" id="cd00570">
    <property type="entry name" value="GST_N_family"/>
    <property type="match status" value="1"/>
</dbReference>
<dbReference type="PROSITE" id="PS50404">
    <property type="entry name" value="GST_NTER"/>
    <property type="match status" value="1"/>
</dbReference>
<comment type="caution">
    <text evidence="3">The sequence shown here is derived from an EMBL/GenBank/DDBJ whole genome shotgun (WGS) entry which is preliminary data.</text>
</comment>
<proteinExistence type="predicted"/>
<protein>
    <submittedName>
        <fullName evidence="3">Glutathione S-transferase</fullName>
    </submittedName>
</protein>
<dbReference type="SFLD" id="SFLDS00019">
    <property type="entry name" value="Glutathione_Transferase_(cytos"/>
    <property type="match status" value="1"/>
</dbReference>
<dbReference type="SUPFAM" id="SSF52833">
    <property type="entry name" value="Thioredoxin-like"/>
    <property type="match status" value="1"/>
</dbReference>
<reference evidence="4" key="1">
    <citation type="submission" date="2017-05" db="EMBL/GenBank/DDBJ databases">
        <authorList>
            <person name="Lin X."/>
        </authorList>
    </citation>
    <scope>NUCLEOTIDE SEQUENCE [LARGE SCALE GENOMIC DNA]</scope>
    <source>
        <strain evidence="4">JLT2012</strain>
    </source>
</reference>
<dbReference type="Proteomes" id="UP000198462">
    <property type="component" value="Unassembled WGS sequence"/>
</dbReference>
<dbReference type="PROSITE" id="PS50405">
    <property type="entry name" value="GST_CTER"/>
    <property type="match status" value="1"/>
</dbReference>
<dbReference type="InterPro" id="IPR004046">
    <property type="entry name" value="GST_C"/>
</dbReference>
<evidence type="ECO:0000313" key="4">
    <source>
        <dbReference type="Proteomes" id="UP000198462"/>
    </source>
</evidence>
<dbReference type="InterPro" id="IPR040079">
    <property type="entry name" value="Glutathione_S-Trfase"/>
</dbReference>
<dbReference type="RefSeq" id="WP_088713033.1">
    <property type="nucleotide sequence ID" value="NZ_NFZT01000001.1"/>
</dbReference>
<evidence type="ECO:0000259" key="1">
    <source>
        <dbReference type="PROSITE" id="PS50404"/>
    </source>
</evidence>
<evidence type="ECO:0000313" key="3">
    <source>
        <dbReference type="EMBL" id="OWV34334.1"/>
    </source>
</evidence>
<dbReference type="InterPro" id="IPR036282">
    <property type="entry name" value="Glutathione-S-Trfase_C_sf"/>
</dbReference>
<dbReference type="Gene3D" id="3.40.30.10">
    <property type="entry name" value="Glutaredoxin"/>
    <property type="match status" value="1"/>
</dbReference>